<keyword evidence="2" id="KW-0328">Glycosyltransferase</keyword>
<evidence type="ECO:0000259" key="4">
    <source>
        <dbReference type="Pfam" id="PF00535"/>
    </source>
</evidence>
<evidence type="ECO:0000256" key="1">
    <source>
        <dbReference type="ARBA" id="ARBA00006739"/>
    </source>
</evidence>
<dbReference type="PANTHER" id="PTHR43179:SF12">
    <property type="entry name" value="GALACTOFURANOSYLTRANSFERASE GLFT2"/>
    <property type="match status" value="1"/>
</dbReference>
<reference evidence="5" key="1">
    <citation type="submission" date="2020-08" db="EMBL/GenBank/DDBJ databases">
        <title>Genome public.</title>
        <authorList>
            <person name="Liu C."/>
            <person name="Sun Q."/>
        </authorList>
    </citation>
    <scope>NUCLEOTIDE SEQUENCE</scope>
    <source>
        <strain evidence="5">N12</strain>
    </source>
</reference>
<dbReference type="RefSeq" id="WP_262434427.1">
    <property type="nucleotide sequence ID" value="NZ_JACRTF010000001.1"/>
</dbReference>
<dbReference type="Gene3D" id="3.90.550.10">
    <property type="entry name" value="Spore Coat Polysaccharide Biosynthesis Protein SpsA, Chain A"/>
    <property type="match status" value="1"/>
</dbReference>
<gene>
    <name evidence="5" type="ORF">H8744_08490</name>
</gene>
<feature type="domain" description="Glycosyltransferase 2-like" evidence="4">
    <location>
        <begin position="3"/>
        <end position="194"/>
    </location>
</feature>
<evidence type="ECO:0000313" key="5">
    <source>
        <dbReference type="EMBL" id="MBC8593283.1"/>
    </source>
</evidence>
<name>A0A926F0C1_9BACT</name>
<dbReference type="InterPro" id="IPR029044">
    <property type="entry name" value="Nucleotide-diphossugar_trans"/>
</dbReference>
<keyword evidence="3" id="KW-0808">Transferase</keyword>
<sequence>MISIITAIYNQLDMNKLYWEYLNKYTDHPFELIIIDNNSDDGSREFFQSLGEKVKVIANRENYSYPYCQNQGIAIAKYDILAFFNNDMLVSPHWDSRALQVLGKDNRDVISLGSNDRLYDQKTSKSLQRRWKHIKYPCIMLFGQKMFGLKLMQRMCYGNWEKFCEKNYKRYGASFTVGFSGASILMNRKAIEKIGLWDESQQFADFDLFFRSCQRAETVGDLQPLAVVNGIFTHHYRRLTLYSNCPPFADAARLIPLEKKWPPTDYNRWMALINFQKSSL</sequence>
<evidence type="ECO:0000256" key="2">
    <source>
        <dbReference type="ARBA" id="ARBA00022676"/>
    </source>
</evidence>
<protein>
    <submittedName>
        <fullName evidence="5">Glycosyltransferase</fullName>
    </submittedName>
</protein>
<dbReference type="GO" id="GO:0016757">
    <property type="term" value="F:glycosyltransferase activity"/>
    <property type="evidence" value="ECO:0007669"/>
    <property type="project" value="UniProtKB-KW"/>
</dbReference>
<dbReference type="InterPro" id="IPR001173">
    <property type="entry name" value="Glyco_trans_2-like"/>
</dbReference>
<dbReference type="Proteomes" id="UP000651085">
    <property type="component" value="Unassembled WGS sequence"/>
</dbReference>
<proteinExistence type="inferred from homology"/>
<evidence type="ECO:0000313" key="6">
    <source>
        <dbReference type="Proteomes" id="UP000651085"/>
    </source>
</evidence>
<organism evidence="5 6">
    <name type="scientific">Jilunia laotingensis</name>
    <dbReference type="NCBI Taxonomy" id="2763675"/>
    <lineage>
        <taxon>Bacteria</taxon>
        <taxon>Pseudomonadati</taxon>
        <taxon>Bacteroidota</taxon>
        <taxon>Bacteroidia</taxon>
        <taxon>Bacteroidales</taxon>
        <taxon>Bacteroidaceae</taxon>
        <taxon>Jilunia</taxon>
    </lineage>
</organism>
<evidence type="ECO:0000256" key="3">
    <source>
        <dbReference type="ARBA" id="ARBA00022679"/>
    </source>
</evidence>
<dbReference type="AlphaFoldDB" id="A0A926F0C1"/>
<dbReference type="PANTHER" id="PTHR43179">
    <property type="entry name" value="RHAMNOSYLTRANSFERASE WBBL"/>
    <property type="match status" value="1"/>
</dbReference>
<dbReference type="EMBL" id="JACRTF010000001">
    <property type="protein sequence ID" value="MBC8593283.1"/>
    <property type="molecule type" value="Genomic_DNA"/>
</dbReference>
<accession>A0A926F0C1</accession>
<comment type="caution">
    <text evidence="5">The sequence shown here is derived from an EMBL/GenBank/DDBJ whole genome shotgun (WGS) entry which is preliminary data.</text>
</comment>
<comment type="similarity">
    <text evidence="1">Belongs to the glycosyltransferase 2 family.</text>
</comment>
<dbReference type="SUPFAM" id="SSF53448">
    <property type="entry name" value="Nucleotide-diphospho-sugar transferases"/>
    <property type="match status" value="1"/>
</dbReference>
<dbReference type="Pfam" id="PF00535">
    <property type="entry name" value="Glycos_transf_2"/>
    <property type="match status" value="1"/>
</dbReference>
<keyword evidence="6" id="KW-1185">Reference proteome</keyword>